<protein>
    <submittedName>
        <fullName evidence="1">Uncharacterized protein</fullName>
    </submittedName>
</protein>
<proteinExistence type="predicted"/>
<reference evidence="1 4" key="1">
    <citation type="submission" date="2018-09" db="EMBL/GenBank/DDBJ databases">
        <title>Genomic investigation of the strawberry pathogen Phytophthora fragariae indicates pathogenicity is determined by transcriptional variation in three key races.</title>
        <authorList>
            <person name="Adams T.M."/>
            <person name="Armitage A.D."/>
            <person name="Sobczyk M.K."/>
            <person name="Bates H.J."/>
            <person name="Dunwell J.M."/>
            <person name="Nellist C.F."/>
            <person name="Harrison R.J."/>
        </authorList>
    </citation>
    <scope>NUCLEOTIDE SEQUENCE [LARGE SCALE GENOMIC DNA]</scope>
    <source>
        <strain evidence="1 4">SCRP324</strain>
        <strain evidence="2 3">SCRP333</strain>
    </source>
</reference>
<evidence type="ECO:0000313" key="1">
    <source>
        <dbReference type="EMBL" id="KAE8978654.1"/>
    </source>
</evidence>
<sequence length="80" mass="9023">MVVAIEAKRCDITKTKHKNFEAMEASICTNKHMSKSYRAIKGVRTDFHSRVFVSRDKRSILTSSTPIGLTNDIEVPPSIE</sequence>
<accession>A0A6A3IEX5</accession>
<comment type="caution">
    <text evidence="1">The sequence shown here is derived from an EMBL/GenBank/DDBJ whole genome shotgun (WGS) entry which is preliminary data.</text>
</comment>
<evidence type="ECO:0000313" key="3">
    <source>
        <dbReference type="Proteomes" id="UP000434957"/>
    </source>
</evidence>
<name>A0A6A3IEX5_9STRA</name>
<keyword evidence="3" id="KW-1185">Reference proteome</keyword>
<dbReference type="Proteomes" id="UP000434957">
    <property type="component" value="Unassembled WGS sequence"/>
</dbReference>
<evidence type="ECO:0000313" key="4">
    <source>
        <dbReference type="Proteomes" id="UP000435112"/>
    </source>
</evidence>
<dbReference type="EMBL" id="QXFT01003112">
    <property type="protein sequence ID" value="KAE9289197.1"/>
    <property type="molecule type" value="Genomic_DNA"/>
</dbReference>
<dbReference type="OrthoDB" id="103514at2759"/>
<dbReference type="Proteomes" id="UP000435112">
    <property type="component" value="Unassembled WGS sequence"/>
</dbReference>
<dbReference type="EMBL" id="QXFU01003070">
    <property type="protein sequence ID" value="KAE8978654.1"/>
    <property type="molecule type" value="Genomic_DNA"/>
</dbReference>
<dbReference type="AlphaFoldDB" id="A0A6A3IEX5"/>
<gene>
    <name evidence="1" type="ORF">PR002_g24655</name>
    <name evidence="2" type="ORF">PR003_g25615</name>
</gene>
<evidence type="ECO:0000313" key="2">
    <source>
        <dbReference type="EMBL" id="KAE9289197.1"/>
    </source>
</evidence>
<organism evidence="1 4">
    <name type="scientific">Phytophthora rubi</name>
    <dbReference type="NCBI Taxonomy" id="129364"/>
    <lineage>
        <taxon>Eukaryota</taxon>
        <taxon>Sar</taxon>
        <taxon>Stramenopiles</taxon>
        <taxon>Oomycota</taxon>
        <taxon>Peronosporomycetes</taxon>
        <taxon>Peronosporales</taxon>
        <taxon>Peronosporaceae</taxon>
        <taxon>Phytophthora</taxon>
    </lineage>
</organism>